<dbReference type="FunCoup" id="I3EGS3">
    <property type="interactions" value="354"/>
</dbReference>
<dbReference type="VEuPathDB" id="MicrosporidiaDB:NEQG_01110"/>
<dbReference type="EMBL" id="GL870878">
    <property type="protein sequence ID" value="EIJ88420.1"/>
    <property type="molecule type" value="Genomic_DNA"/>
</dbReference>
<dbReference type="GO" id="GO:0005634">
    <property type="term" value="C:nucleus"/>
    <property type="evidence" value="ECO:0007669"/>
    <property type="project" value="TreeGrafter"/>
</dbReference>
<proteinExistence type="inferred from homology"/>
<evidence type="ECO:0000256" key="1">
    <source>
        <dbReference type="ARBA" id="ARBA00010105"/>
    </source>
</evidence>
<organism evidence="2 3">
    <name type="scientific">Nematocida parisii (strain ERTm3)</name>
    <name type="common">Nematode killer fungus</name>
    <dbReference type="NCBI Taxonomy" id="935791"/>
    <lineage>
        <taxon>Eukaryota</taxon>
        <taxon>Fungi</taxon>
        <taxon>Fungi incertae sedis</taxon>
        <taxon>Microsporidia</taxon>
        <taxon>Nematocida</taxon>
    </lineage>
</organism>
<comment type="similarity">
    <text evidence="1">Belongs to the MYG1 family.</text>
</comment>
<sequence>MEEREANKIISTIITHDGAFHLDDVLACFMLKKIYPHANIVRTRNEDIIKTGDIVVDVGGVFDPANFKYDHHQRGFNQTYNDNYDIKMSSAGLVYKYHGMQFIKALGLDVHPDFDYLLLLGLLYETYFVSVDANDNGVDISDDVRYNERTLDNVIRSFVPFDIPEGESIEYGDKVRYEAFEKAMEYIGSDLVRHCKYLMHQINKDKMPILQSFNQMKDPRSRYIIMGSGAYPAKELIQYYNTSLNRNVSIIIYKIRSREGTIYKLLCIPKKGIRYTPEIPLCEEWRGLRNEQMRRFPKLKKASFVHATGFCGSAMDLETAEYMAQKSIEEYLKKTV</sequence>
<dbReference type="HOGENOM" id="CLU_051576_0_0_1"/>
<dbReference type="Proteomes" id="UP000002872">
    <property type="component" value="Unassembled WGS sequence"/>
</dbReference>
<dbReference type="InterPro" id="IPR003226">
    <property type="entry name" value="MYG1_exonuclease"/>
</dbReference>
<dbReference type="InParanoid" id="I3EGS3"/>
<dbReference type="GO" id="GO:0005737">
    <property type="term" value="C:cytoplasm"/>
    <property type="evidence" value="ECO:0007669"/>
    <property type="project" value="TreeGrafter"/>
</dbReference>
<dbReference type="Pfam" id="PF03690">
    <property type="entry name" value="MYG1_exonuc"/>
    <property type="match status" value="1"/>
</dbReference>
<evidence type="ECO:0000313" key="3">
    <source>
        <dbReference type="Proteomes" id="UP000002872"/>
    </source>
</evidence>
<protein>
    <recommendedName>
        <fullName evidence="4">MYG1 protein</fullName>
    </recommendedName>
</protein>
<dbReference type="PANTHER" id="PTHR11215">
    <property type="entry name" value="METAL DEPENDENT HYDROLASE - RELATED"/>
    <property type="match status" value="1"/>
</dbReference>
<reference evidence="2" key="1">
    <citation type="submission" date="2011-01" db="EMBL/GenBank/DDBJ databases">
        <title>The Genome Sequence of Nematocida parisii strain ERTm3.</title>
        <authorList>
            <consortium name="The Broad Institute Genome Sequencing Platform"/>
            <consortium name="The Broad Institute Genome Sequencing Center for Infectious Disease"/>
            <person name="Cuomo C."/>
            <person name="Troemel E."/>
            <person name="Young S.K."/>
            <person name="Zeng Q."/>
            <person name="Gargeya S."/>
            <person name="Fitzgerald M."/>
            <person name="Haas B."/>
            <person name="Abouelleil A."/>
            <person name="Alvarado L."/>
            <person name="Arachchi H.M."/>
            <person name="Berlin A."/>
            <person name="Chapman S.B."/>
            <person name="Gearin G."/>
            <person name="Goldberg J."/>
            <person name="Griggs A."/>
            <person name="Gujja S."/>
            <person name="Hansen M."/>
            <person name="Heiman D."/>
            <person name="Howarth C."/>
            <person name="Larimer J."/>
            <person name="Lui A."/>
            <person name="MacDonald P.J.P."/>
            <person name="McCowen C."/>
            <person name="Montmayeur A."/>
            <person name="Murphy C."/>
            <person name="Neiman D."/>
            <person name="Pearson M."/>
            <person name="Priest M."/>
            <person name="Roberts A."/>
            <person name="Saif S."/>
            <person name="Shea T."/>
            <person name="Sisk P."/>
            <person name="Stolte C."/>
            <person name="Sykes S."/>
            <person name="Wortman J."/>
            <person name="Nusbaum C."/>
            <person name="Birren B."/>
        </authorList>
    </citation>
    <scope>NUCLEOTIDE SEQUENCE</scope>
    <source>
        <strain evidence="2">ERTm3</strain>
    </source>
</reference>
<gene>
    <name evidence="2" type="ORF">NEQG_01110</name>
</gene>
<name>I3EGS3_NEMP3</name>
<evidence type="ECO:0000313" key="2">
    <source>
        <dbReference type="EMBL" id="EIJ88420.1"/>
    </source>
</evidence>
<dbReference type="OMA" id="FHANSWL"/>
<dbReference type="AlphaFoldDB" id="I3EGS3"/>
<accession>I3EGS3</accession>
<dbReference type="PANTHER" id="PTHR11215:SF1">
    <property type="entry name" value="MYG1 EXONUCLEASE"/>
    <property type="match status" value="1"/>
</dbReference>
<dbReference type="OrthoDB" id="10265310at2759"/>
<evidence type="ECO:0008006" key="4">
    <source>
        <dbReference type="Google" id="ProtNLM"/>
    </source>
</evidence>
<keyword evidence="3" id="KW-1185">Reference proteome</keyword>